<dbReference type="Pfam" id="PF00831">
    <property type="entry name" value="Ribosomal_L29"/>
    <property type="match status" value="1"/>
</dbReference>
<dbReference type="AlphaFoldDB" id="A0A1M6X1R9"/>
<dbReference type="RefSeq" id="WP_072716273.1">
    <property type="nucleotide sequence ID" value="NZ_FRAU01000010.1"/>
</dbReference>
<dbReference type="OrthoDB" id="5296761at2"/>
<name>A0A1M6X1R9_9BACT</name>
<dbReference type="InterPro" id="IPR050063">
    <property type="entry name" value="Ribosomal_protein_uL29"/>
</dbReference>
<dbReference type="STRING" id="633813.SAMN04488087_2466"/>
<dbReference type="EMBL" id="FRAU01000010">
    <property type="protein sequence ID" value="SHK99873.1"/>
    <property type="molecule type" value="Genomic_DNA"/>
</dbReference>
<reference evidence="8" key="1">
    <citation type="submission" date="2016-11" db="EMBL/GenBank/DDBJ databases">
        <authorList>
            <person name="Varghese N."/>
            <person name="Submissions S."/>
        </authorList>
    </citation>
    <scope>NUCLEOTIDE SEQUENCE [LARGE SCALE GENOMIC DNA]</scope>
    <source>
        <strain evidence="8">DSM 22212</strain>
    </source>
</reference>
<comment type="similarity">
    <text evidence="1 5">Belongs to the universal ribosomal protein uL29 family.</text>
</comment>
<evidence type="ECO:0000256" key="1">
    <source>
        <dbReference type="ARBA" id="ARBA00009254"/>
    </source>
</evidence>
<feature type="coiled-coil region" evidence="6">
    <location>
        <begin position="8"/>
        <end position="38"/>
    </location>
</feature>
<dbReference type="GO" id="GO:0003735">
    <property type="term" value="F:structural constituent of ribosome"/>
    <property type="evidence" value="ECO:0007669"/>
    <property type="project" value="InterPro"/>
</dbReference>
<evidence type="ECO:0000256" key="4">
    <source>
        <dbReference type="ARBA" id="ARBA00035204"/>
    </source>
</evidence>
<organism evidence="7 8">
    <name type="scientific">Rhodothermus profundi</name>
    <dbReference type="NCBI Taxonomy" id="633813"/>
    <lineage>
        <taxon>Bacteria</taxon>
        <taxon>Pseudomonadati</taxon>
        <taxon>Rhodothermota</taxon>
        <taxon>Rhodothermia</taxon>
        <taxon>Rhodothermales</taxon>
        <taxon>Rhodothermaceae</taxon>
        <taxon>Rhodothermus</taxon>
    </lineage>
</organism>
<keyword evidence="3 5" id="KW-0687">Ribonucleoprotein</keyword>
<sequence length="72" mass="8560">MKPKEIRAMSLEEIAQRIRAEEEELRQLRFQHAVAQLENPMLLRNKRRLIARLKTIYNEKLREAQQAASSSE</sequence>
<dbReference type="SUPFAM" id="SSF46561">
    <property type="entry name" value="Ribosomal protein L29 (L29p)"/>
    <property type="match status" value="1"/>
</dbReference>
<evidence type="ECO:0000256" key="6">
    <source>
        <dbReference type="SAM" id="Coils"/>
    </source>
</evidence>
<dbReference type="CDD" id="cd00427">
    <property type="entry name" value="Ribosomal_L29_HIP"/>
    <property type="match status" value="1"/>
</dbReference>
<dbReference type="HAMAP" id="MF_00374">
    <property type="entry name" value="Ribosomal_uL29"/>
    <property type="match status" value="1"/>
</dbReference>
<dbReference type="PANTHER" id="PTHR10916:SF0">
    <property type="entry name" value="LARGE RIBOSOMAL SUBUNIT PROTEIN UL29C"/>
    <property type="match status" value="1"/>
</dbReference>
<dbReference type="InterPro" id="IPR036049">
    <property type="entry name" value="Ribosomal_uL29_sf"/>
</dbReference>
<dbReference type="GO" id="GO:0006412">
    <property type="term" value="P:translation"/>
    <property type="evidence" value="ECO:0007669"/>
    <property type="project" value="UniProtKB-UniRule"/>
</dbReference>
<accession>A0A1M6X1R9</accession>
<gene>
    <name evidence="5" type="primary">rpmC</name>
    <name evidence="7" type="ORF">SAMN04488087_2466</name>
</gene>
<keyword evidence="6" id="KW-0175">Coiled coil</keyword>
<evidence type="ECO:0000256" key="2">
    <source>
        <dbReference type="ARBA" id="ARBA00022980"/>
    </source>
</evidence>
<dbReference type="NCBIfam" id="TIGR00012">
    <property type="entry name" value="L29"/>
    <property type="match status" value="1"/>
</dbReference>
<keyword evidence="8" id="KW-1185">Reference proteome</keyword>
<keyword evidence="2 5" id="KW-0689">Ribosomal protein</keyword>
<evidence type="ECO:0000313" key="7">
    <source>
        <dbReference type="EMBL" id="SHK99873.1"/>
    </source>
</evidence>
<evidence type="ECO:0000313" key="8">
    <source>
        <dbReference type="Proteomes" id="UP000185812"/>
    </source>
</evidence>
<dbReference type="GO" id="GO:0022625">
    <property type="term" value="C:cytosolic large ribosomal subunit"/>
    <property type="evidence" value="ECO:0007669"/>
    <property type="project" value="TreeGrafter"/>
</dbReference>
<evidence type="ECO:0000256" key="3">
    <source>
        <dbReference type="ARBA" id="ARBA00023274"/>
    </source>
</evidence>
<dbReference type="InterPro" id="IPR001854">
    <property type="entry name" value="Ribosomal_uL29"/>
</dbReference>
<dbReference type="PANTHER" id="PTHR10916">
    <property type="entry name" value="60S RIBOSOMAL PROTEIN L35/50S RIBOSOMAL PROTEIN L29"/>
    <property type="match status" value="1"/>
</dbReference>
<dbReference type="Gene3D" id="1.10.287.310">
    <property type="match status" value="1"/>
</dbReference>
<proteinExistence type="inferred from homology"/>
<dbReference type="Proteomes" id="UP000185812">
    <property type="component" value="Unassembled WGS sequence"/>
</dbReference>
<evidence type="ECO:0000256" key="5">
    <source>
        <dbReference type="HAMAP-Rule" id="MF_00374"/>
    </source>
</evidence>
<protein>
    <recommendedName>
        <fullName evidence="4 5">Large ribosomal subunit protein uL29</fullName>
    </recommendedName>
</protein>